<name>A0ABX7MB88_9RHOO</name>
<keyword evidence="3" id="KW-1185">Reference proteome</keyword>
<dbReference type="InterPro" id="IPR014030">
    <property type="entry name" value="Ketoacyl_synth_N"/>
</dbReference>
<feature type="domain" description="Beta-ketoacyl synthase-like N-terminal" evidence="1">
    <location>
        <begin position="168"/>
        <end position="233"/>
    </location>
</feature>
<proteinExistence type="predicted"/>
<reference evidence="2 3" key="1">
    <citation type="submission" date="2021-02" db="EMBL/GenBank/DDBJ databases">
        <title>Niveibacterium changnyeongensis HC41.</title>
        <authorList>
            <person name="Kang M."/>
        </authorList>
    </citation>
    <scope>NUCLEOTIDE SEQUENCE [LARGE SCALE GENOMIC DNA]</scope>
    <source>
        <strain evidence="2 3">HC41</strain>
    </source>
</reference>
<dbReference type="RefSeq" id="WP_206256293.1">
    <property type="nucleotide sequence ID" value="NZ_CP071060.1"/>
</dbReference>
<evidence type="ECO:0000259" key="1">
    <source>
        <dbReference type="Pfam" id="PF00109"/>
    </source>
</evidence>
<evidence type="ECO:0000313" key="3">
    <source>
        <dbReference type="Proteomes" id="UP000663570"/>
    </source>
</evidence>
<protein>
    <recommendedName>
        <fullName evidence="1">Beta-ketoacyl synthase-like N-terminal domain-containing protein</fullName>
    </recommendedName>
</protein>
<organism evidence="2 3">
    <name type="scientific">Niveibacterium microcysteis</name>
    <dbReference type="NCBI Taxonomy" id="2811415"/>
    <lineage>
        <taxon>Bacteria</taxon>
        <taxon>Pseudomonadati</taxon>
        <taxon>Pseudomonadota</taxon>
        <taxon>Betaproteobacteria</taxon>
        <taxon>Rhodocyclales</taxon>
        <taxon>Rhodocyclaceae</taxon>
        <taxon>Niveibacterium</taxon>
    </lineage>
</organism>
<gene>
    <name evidence="2" type="ORF">JY500_10380</name>
</gene>
<dbReference type="EMBL" id="CP071060">
    <property type="protein sequence ID" value="QSI78983.1"/>
    <property type="molecule type" value="Genomic_DNA"/>
</dbReference>
<evidence type="ECO:0000313" key="2">
    <source>
        <dbReference type="EMBL" id="QSI78983.1"/>
    </source>
</evidence>
<accession>A0ABX7MB88</accession>
<dbReference type="Gene3D" id="3.40.47.10">
    <property type="match status" value="1"/>
</dbReference>
<dbReference type="SUPFAM" id="SSF53901">
    <property type="entry name" value="Thiolase-like"/>
    <property type="match status" value="2"/>
</dbReference>
<sequence length="378" mass="39582">MARPAGGGQTSAEAQTLPGKQPARCEAMKCAILAAGCITPGGLTLAETAASTRARVARLKAIDWLDRRFDAFVVGRVSDDGLPELNAALAAQMRPSRESRMLQLAHAALADVVRDLPPQIEAPPLLLALPEHHTTIAIEPTRFLQRLALQAGPCFDLGNSIAAPRGRAAGVMAIKQALQRIESGQSKFVLVGGVDSLVDLHLLGTFDREDRIRGETISDGFSPSEGAAFVLLGDADTTRAYGIPALAHVNAAAIGQEPGHLYSDEPYLGEGLASAVSSAIDAAELPTQIASVFCTFNGERYWAREFGVARIRNAAAFADDAAMEHPAECFGDLGAAHGVALAALAAHGIARGYRRAPALVYASSDHADRAAAILDRAA</sequence>
<dbReference type="Pfam" id="PF00109">
    <property type="entry name" value="ketoacyl-synt"/>
    <property type="match status" value="1"/>
</dbReference>
<dbReference type="Proteomes" id="UP000663570">
    <property type="component" value="Chromosome"/>
</dbReference>
<dbReference type="InterPro" id="IPR016039">
    <property type="entry name" value="Thiolase-like"/>
</dbReference>